<evidence type="ECO:0000313" key="3">
    <source>
        <dbReference type="Proteomes" id="UP000825935"/>
    </source>
</evidence>
<dbReference type="PANTHER" id="PTHR31949">
    <property type="entry name" value="GASTRIC MUCIN-LIKE PROTEIN"/>
    <property type="match status" value="1"/>
</dbReference>
<organism evidence="2 3">
    <name type="scientific">Ceratopteris richardii</name>
    <name type="common">Triangle waterfern</name>
    <dbReference type="NCBI Taxonomy" id="49495"/>
    <lineage>
        <taxon>Eukaryota</taxon>
        <taxon>Viridiplantae</taxon>
        <taxon>Streptophyta</taxon>
        <taxon>Embryophyta</taxon>
        <taxon>Tracheophyta</taxon>
        <taxon>Polypodiopsida</taxon>
        <taxon>Polypodiidae</taxon>
        <taxon>Polypodiales</taxon>
        <taxon>Pteridineae</taxon>
        <taxon>Pteridaceae</taxon>
        <taxon>Parkerioideae</taxon>
        <taxon>Ceratopteris</taxon>
    </lineage>
</organism>
<evidence type="ECO:0000256" key="1">
    <source>
        <dbReference type="SAM" id="MobiDB-lite"/>
    </source>
</evidence>
<protein>
    <submittedName>
        <fullName evidence="2">Uncharacterized protein</fullName>
    </submittedName>
</protein>
<proteinExistence type="predicted"/>
<dbReference type="AlphaFoldDB" id="A0A8T2TDS2"/>
<dbReference type="EMBL" id="CM035418">
    <property type="protein sequence ID" value="KAH7421421.1"/>
    <property type="molecule type" value="Genomic_DNA"/>
</dbReference>
<feature type="compositionally biased region" description="Polar residues" evidence="1">
    <location>
        <begin position="171"/>
        <end position="186"/>
    </location>
</feature>
<dbReference type="OrthoDB" id="1929779at2759"/>
<dbReference type="Proteomes" id="UP000825935">
    <property type="component" value="Chromosome 13"/>
</dbReference>
<comment type="caution">
    <text evidence="2">The sequence shown here is derived from an EMBL/GenBank/DDBJ whole genome shotgun (WGS) entry which is preliminary data.</text>
</comment>
<feature type="region of interest" description="Disordered" evidence="1">
    <location>
        <begin position="122"/>
        <end position="188"/>
    </location>
</feature>
<gene>
    <name evidence="2" type="ORF">KP509_13G056300</name>
</gene>
<feature type="compositionally biased region" description="Low complexity" evidence="1">
    <location>
        <begin position="153"/>
        <end position="170"/>
    </location>
</feature>
<accession>A0A8T2TDS2</accession>
<dbReference type="PANTHER" id="PTHR31949:SF2">
    <property type="entry name" value="OS05G0480600 PROTEIN"/>
    <property type="match status" value="1"/>
</dbReference>
<reference evidence="2" key="1">
    <citation type="submission" date="2021-08" db="EMBL/GenBank/DDBJ databases">
        <title>WGS assembly of Ceratopteris richardii.</title>
        <authorList>
            <person name="Marchant D.B."/>
            <person name="Chen G."/>
            <person name="Jenkins J."/>
            <person name="Shu S."/>
            <person name="Leebens-Mack J."/>
            <person name="Grimwood J."/>
            <person name="Schmutz J."/>
            <person name="Soltis P."/>
            <person name="Soltis D."/>
            <person name="Chen Z.-H."/>
        </authorList>
    </citation>
    <scope>NUCLEOTIDE SEQUENCE</scope>
    <source>
        <strain evidence="2">Whitten #5841</strain>
        <tissue evidence="2">Leaf</tissue>
    </source>
</reference>
<name>A0A8T2TDS2_CERRI</name>
<feature type="compositionally biased region" description="Polar residues" evidence="1">
    <location>
        <begin position="133"/>
        <end position="145"/>
    </location>
</feature>
<dbReference type="GO" id="GO:0043622">
    <property type="term" value="P:cortical microtubule organization"/>
    <property type="evidence" value="ECO:0007669"/>
    <property type="project" value="TreeGrafter"/>
</dbReference>
<sequence length="910" mass="100065">MEGRGSGLDEEQLTLFQRMGNTGHRKGLDSFRHGTEEMNHEDGYFMFRVPTSPPSKNGDLLASDGEKNEFDWLLTPPDTPLFPSLAKEIGNTNDSIERTSLTSAASVTRSLKELIGTGLHAANGSRFPHSVASECSNSRGTTNIDPPSRISATLSKAKLPSPSSSTASLSNKRGVSQGRAISTAGQLASKGRRSYSMSYAFCKGDSLLPDVKPSQSTERAHKKSLPPRLRRWEQLMAACSTESPPNLRTTPSYRSLHRGISDVSSRGGSFRINSSPLGVENRHCLKRRTMSADKVELFELPNKFNQDRNDFHTNFPSVGRHSTNSSIVPKAEKVSGTTKGITSVSKAHGDRMCTNKLVPDSFVDQVKDALPCYCSSSNTVLYNDMDRPYMLNNCGCGSEKIARHDIEDGKKSAQISLENCNSQQLSNVHTSMESETTLHEKVKFIMEKGDYRHQVPKDNQNFNALASVTSSISGNAESSISMSKRHYMSEQGEGNTILKSNKLENSSRNMLEKSFIGPTSQSLSYQDPKHRAGGFKHGVRLPVRRQLSMTDADMLYETWRKKDFDISTSDSYSYTDSLDSSYLDNHTEKFSEDFSEADSTPHTAYSNSIPSGINYPPCYTCAPTGSAGQKNSLMHSPTPTGRKDTMQDSVCLEELRQEQKSILLAEKPSRKDASGFYTPCGGCEFHSRILDSGASVKSENNGDFLEVLNISFRHGAPHLLSTNADCENALAIVNCSLGYTTGEDIHALEASSAKAIVAGPTKSDKKTQQVQLKASASKKSITLEEATDTILFCSSIVHEIVYEAASLGEQEGKLISENRVKRRSLVCEVSIKALSRCWNWIRRGKTQCPTPTISRSSVDVKLERCTDGGPQSGTIQNDLLQRWKRLLQSPGVRKKRLEGNSKGRVLCCFS</sequence>
<evidence type="ECO:0000313" key="2">
    <source>
        <dbReference type="EMBL" id="KAH7421421.1"/>
    </source>
</evidence>
<dbReference type="GO" id="GO:0055028">
    <property type="term" value="C:cortical microtubule"/>
    <property type="evidence" value="ECO:0007669"/>
    <property type="project" value="TreeGrafter"/>
</dbReference>
<keyword evidence="3" id="KW-1185">Reference proteome</keyword>